<proteinExistence type="predicted"/>
<feature type="transmembrane region" description="Helical" evidence="1">
    <location>
        <begin position="71"/>
        <end position="90"/>
    </location>
</feature>
<dbReference type="GO" id="GO:0005886">
    <property type="term" value="C:plasma membrane"/>
    <property type="evidence" value="ECO:0007669"/>
    <property type="project" value="TreeGrafter"/>
</dbReference>
<keyword evidence="1" id="KW-0812">Transmembrane</keyword>
<dbReference type="RefSeq" id="WP_327793915.1">
    <property type="nucleotide sequence ID" value="NZ_JADQAZ010000002.1"/>
</dbReference>
<reference evidence="2 3" key="1">
    <citation type="journal article" date="2021" name="Arch. Microbiol.">
        <title>Harenicola maris gen. nov., sp. nov. isolated from the Sea of Japan shallow sediments.</title>
        <authorList>
            <person name="Romanenko L.A."/>
            <person name="Kurilenko V.V."/>
            <person name="Chernysheva N.Y."/>
            <person name="Tekutyeva L.A."/>
            <person name="Velansky P.V."/>
            <person name="Svetashev V.I."/>
            <person name="Isaeva M.P."/>
        </authorList>
    </citation>
    <scope>NUCLEOTIDE SEQUENCE [LARGE SCALE GENOMIC DNA]</scope>
    <source>
        <strain evidence="2 3">KMM 3653</strain>
    </source>
</reference>
<dbReference type="PANTHER" id="PTHR35813">
    <property type="entry name" value="INNER MEMBRANE PROTEIN YBAN"/>
    <property type="match status" value="1"/>
</dbReference>
<organism evidence="2 3">
    <name type="scientific">Harenicola maris</name>
    <dbReference type="NCBI Taxonomy" id="2841044"/>
    <lineage>
        <taxon>Bacteria</taxon>
        <taxon>Pseudomonadati</taxon>
        <taxon>Pseudomonadota</taxon>
        <taxon>Alphaproteobacteria</taxon>
        <taxon>Rhodobacterales</taxon>
        <taxon>Paracoccaceae</taxon>
        <taxon>Harenicola</taxon>
    </lineage>
</organism>
<name>A0AAP2G8N5_9RHOB</name>
<protein>
    <submittedName>
        <fullName evidence="2">YbaN family protein</fullName>
    </submittedName>
</protein>
<dbReference type="Proteomes" id="UP001315686">
    <property type="component" value="Unassembled WGS sequence"/>
</dbReference>
<keyword evidence="1" id="KW-0472">Membrane</keyword>
<accession>A0AAP2G8N5</accession>
<dbReference type="PIRSF" id="PIRSF016789">
    <property type="entry name" value="DUF454"/>
    <property type="match status" value="1"/>
</dbReference>
<dbReference type="PANTHER" id="PTHR35813:SF1">
    <property type="entry name" value="INNER MEMBRANE PROTEIN YBAN"/>
    <property type="match status" value="1"/>
</dbReference>
<sequence length="117" mass="12926">MKPIWAICGGLALLLGTLGIPLPLLPTVPFYLLAAFCFAQSSPRLHKWLLEHKTFGPPIREWNERGSITRRAKILATISMAVAIAISIALGFSWRVIGLQVTVMAAVMLFIWTRPEA</sequence>
<keyword evidence="1" id="KW-1133">Transmembrane helix</keyword>
<feature type="transmembrane region" description="Helical" evidence="1">
    <location>
        <begin position="96"/>
        <end position="113"/>
    </location>
</feature>
<dbReference type="EMBL" id="JADQAZ010000002">
    <property type="protein sequence ID" value="MBT0957689.1"/>
    <property type="molecule type" value="Genomic_DNA"/>
</dbReference>
<evidence type="ECO:0000256" key="1">
    <source>
        <dbReference type="SAM" id="Phobius"/>
    </source>
</evidence>
<evidence type="ECO:0000313" key="3">
    <source>
        <dbReference type="Proteomes" id="UP001315686"/>
    </source>
</evidence>
<gene>
    <name evidence="2" type="ORF">IV417_09835</name>
</gene>
<dbReference type="AlphaFoldDB" id="A0AAP2G8N5"/>
<dbReference type="InterPro" id="IPR007401">
    <property type="entry name" value="DUF454"/>
</dbReference>
<keyword evidence="3" id="KW-1185">Reference proteome</keyword>
<evidence type="ECO:0000313" key="2">
    <source>
        <dbReference type="EMBL" id="MBT0957689.1"/>
    </source>
</evidence>
<dbReference type="Pfam" id="PF04304">
    <property type="entry name" value="DUF454"/>
    <property type="match status" value="1"/>
</dbReference>
<comment type="caution">
    <text evidence="2">The sequence shown here is derived from an EMBL/GenBank/DDBJ whole genome shotgun (WGS) entry which is preliminary data.</text>
</comment>